<proteinExistence type="predicted"/>
<dbReference type="EMBL" id="JABSTV010001248">
    <property type="protein sequence ID" value="KAH7968799.1"/>
    <property type="molecule type" value="Genomic_DNA"/>
</dbReference>
<dbReference type="Proteomes" id="UP000821837">
    <property type="component" value="Unassembled WGS sequence"/>
</dbReference>
<protein>
    <submittedName>
        <fullName evidence="1">Uncharacterized protein</fullName>
    </submittedName>
</protein>
<reference evidence="1" key="2">
    <citation type="submission" date="2021-09" db="EMBL/GenBank/DDBJ databases">
        <authorList>
            <person name="Jia N."/>
            <person name="Wang J."/>
            <person name="Shi W."/>
            <person name="Du L."/>
            <person name="Sun Y."/>
            <person name="Zhan W."/>
            <person name="Jiang J."/>
            <person name="Wang Q."/>
            <person name="Zhang B."/>
            <person name="Ji P."/>
            <person name="Sakyi L.B."/>
            <person name="Cui X."/>
            <person name="Yuan T."/>
            <person name="Jiang B."/>
            <person name="Yang W."/>
            <person name="Lam T.T.-Y."/>
            <person name="Chang Q."/>
            <person name="Ding S."/>
            <person name="Wang X."/>
            <person name="Zhu J."/>
            <person name="Ruan X."/>
            <person name="Zhao L."/>
            <person name="Wei J."/>
            <person name="Que T."/>
            <person name="Du C."/>
            <person name="Cheng J."/>
            <person name="Dai P."/>
            <person name="Han X."/>
            <person name="Huang E."/>
            <person name="Gao Y."/>
            <person name="Liu J."/>
            <person name="Shao H."/>
            <person name="Ye R."/>
            <person name="Li L."/>
            <person name="Wei W."/>
            <person name="Wang X."/>
            <person name="Wang C."/>
            <person name="Huo Q."/>
            <person name="Li W."/>
            <person name="Guo W."/>
            <person name="Chen H."/>
            <person name="Chen S."/>
            <person name="Zhou L."/>
            <person name="Zhou L."/>
            <person name="Ni X."/>
            <person name="Tian J."/>
            <person name="Zhou Y."/>
            <person name="Sheng Y."/>
            <person name="Liu T."/>
            <person name="Pan Y."/>
            <person name="Xia L."/>
            <person name="Li J."/>
            <person name="Zhao F."/>
            <person name="Cao W."/>
        </authorList>
    </citation>
    <scope>NUCLEOTIDE SEQUENCE</scope>
    <source>
        <strain evidence="1">Rsan-2018</strain>
        <tissue evidence="1">Larvae</tissue>
    </source>
</reference>
<evidence type="ECO:0000313" key="1">
    <source>
        <dbReference type="EMBL" id="KAH7968799.1"/>
    </source>
</evidence>
<name>A0A9D4Q5R8_RHISA</name>
<evidence type="ECO:0000313" key="2">
    <source>
        <dbReference type="Proteomes" id="UP000821837"/>
    </source>
</evidence>
<dbReference type="AlphaFoldDB" id="A0A9D4Q5R8"/>
<gene>
    <name evidence="1" type="ORF">HPB52_011307</name>
</gene>
<keyword evidence="2" id="KW-1185">Reference proteome</keyword>
<sequence>MFHKAYKAAVKLPQGTPTSKPRALGLHSTYAELSEAQITTRLTETPTGSARLLRLGSIDQLHEAAPRKPITDHLRTTYKDTVISRNIDLRLHQGRREARMQDHEREHGHNNTPYYVVAAYYDLANTNAVAKIMDHTLLEHTSSYVRCDIT</sequence>
<organism evidence="1 2">
    <name type="scientific">Rhipicephalus sanguineus</name>
    <name type="common">Brown dog tick</name>
    <name type="synonym">Ixodes sanguineus</name>
    <dbReference type="NCBI Taxonomy" id="34632"/>
    <lineage>
        <taxon>Eukaryota</taxon>
        <taxon>Metazoa</taxon>
        <taxon>Ecdysozoa</taxon>
        <taxon>Arthropoda</taxon>
        <taxon>Chelicerata</taxon>
        <taxon>Arachnida</taxon>
        <taxon>Acari</taxon>
        <taxon>Parasitiformes</taxon>
        <taxon>Ixodida</taxon>
        <taxon>Ixodoidea</taxon>
        <taxon>Ixodidae</taxon>
        <taxon>Rhipicephalinae</taxon>
        <taxon>Rhipicephalus</taxon>
        <taxon>Rhipicephalus</taxon>
    </lineage>
</organism>
<accession>A0A9D4Q5R8</accession>
<reference evidence="1" key="1">
    <citation type="journal article" date="2020" name="Cell">
        <title>Large-Scale Comparative Analyses of Tick Genomes Elucidate Their Genetic Diversity and Vector Capacities.</title>
        <authorList>
            <consortium name="Tick Genome and Microbiome Consortium (TIGMIC)"/>
            <person name="Jia N."/>
            <person name="Wang J."/>
            <person name="Shi W."/>
            <person name="Du L."/>
            <person name="Sun Y."/>
            <person name="Zhan W."/>
            <person name="Jiang J.F."/>
            <person name="Wang Q."/>
            <person name="Zhang B."/>
            <person name="Ji P."/>
            <person name="Bell-Sakyi L."/>
            <person name="Cui X.M."/>
            <person name="Yuan T.T."/>
            <person name="Jiang B.G."/>
            <person name="Yang W.F."/>
            <person name="Lam T.T."/>
            <person name="Chang Q.C."/>
            <person name="Ding S.J."/>
            <person name="Wang X.J."/>
            <person name="Zhu J.G."/>
            <person name="Ruan X.D."/>
            <person name="Zhao L."/>
            <person name="Wei J.T."/>
            <person name="Ye R.Z."/>
            <person name="Que T.C."/>
            <person name="Du C.H."/>
            <person name="Zhou Y.H."/>
            <person name="Cheng J.X."/>
            <person name="Dai P.F."/>
            <person name="Guo W.B."/>
            <person name="Han X.H."/>
            <person name="Huang E.J."/>
            <person name="Li L.F."/>
            <person name="Wei W."/>
            <person name="Gao Y.C."/>
            <person name="Liu J.Z."/>
            <person name="Shao H.Z."/>
            <person name="Wang X."/>
            <person name="Wang C.C."/>
            <person name="Yang T.C."/>
            <person name="Huo Q.B."/>
            <person name="Li W."/>
            <person name="Chen H.Y."/>
            <person name="Chen S.E."/>
            <person name="Zhou L.G."/>
            <person name="Ni X.B."/>
            <person name="Tian J.H."/>
            <person name="Sheng Y."/>
            <person name="Liu T."/>
            <person name="Pan Y.S."/>
            <person name="Xia L.Y."/>
            <person name="Li J."/>
            <person name="Zhao F."/>
            <person name="Cao W.C."/>
        </authorList>
    </citation>
    <scope>NUCLEOTIDE SEQUENCE</scope>
    <source>
        <strain evidence="1">Rsan-2018</strain>
    </source>
</reference>
<comment type="caution">
    <text evidence="1">The sequence shown here is derived from an EMBL/GenBank/DDBJ whole genome shotgun (WGS) entry which is preliminary data.</text>
</comment>